<comment type="subcellular location">
    <subcellularLocation>
        <location evidence="1">Membrane</location>
        <topology evidence="1">Multi-pass membrane protein</topology>
    </subcellularLocation>
</comment>
<dbReference type="Proteomes" id="UP001157974">
    <property type="component" value="Unassembled WGS sequence"/>
</dbReference>
<dbReference type="PANTHER" id="PTHR43448">
    <property type="entry name" value="PROTOHEME IX FARNESYLTRANSFERASE, MITOCHONDRIAL"/>
    <property type="match status" value="1"/>
</dbReference>
<dbReference type="InterPro" id="IPR006369">
    <property type="entry name" value="Protohaem_IX_farnesylTrfase"/>
</dbReference>
<sequence length="378" mass="40261">MGVLDGKVYGEVGRLGAAARGAGSGVGLARRAKGLVECYLKLGKHKLSALVTYTGAVGFIMGSAYSANGLVDYEMLGWTSVGTAFCAASANCLNQIYEIKRDAVMSRTNARPLPAGRVSKLHALGFAAVTGILGYGILDRKTDRTTANLGLANIVLYAGVYTPLKVIHPINTWVGAVVGAIPPLMGWSAANAGDLSHTNAWLLGGALFVWQIPHFHALAALYAKDYTKGGYKMLAQSNPKLNARLGAWMAYTLLPLGPLAVHSHMTSPVFAVESLGLNLWMIRSAEKMLENPVSTAAARSCFRASITYLPLVLAALVIHKKTPKDVQQQEGEAKLTSSRPQAYTTVFASFPLLPCPSFLIQTPEQKGLVAETTTELEK</sequence>
<accession>A0AAV8UVC8</accession>
<feature type="transmembrane region" description="Helical" evidence="8">
    <location>
        <begin position="77"/>
        <end position="97"/>
    </location>
</feature>
<feature type="transmembrane region" description="Helical" evidence="8">
    <location>
        <begin position="201"/>
        <end position="222"/>
    </location>
</feature>
<organism evidence="9 10">
    <name type="scientific">Rhodosorus marinus</name>
    <dbReference type="NCBI Taxonomy" id="101924"/>
    <lineage>
        <taxon>Eukaryota</taxon>
        <taxon>Rhodophyta</taxon>
        <taxon>Stylonematophyceae</taxon>
        <taxon>Stylonematales</taxon>
        <taxon>Stylonemataceae</taxon>
        <taxon>Rhodosorus</taxon>
    </lineage>
</organism>
<feature type="transmembrane region" description="Helical" evidence="8">
    <location>
        <begin position="47"/>
        <end position="65"/>
    </location>
</feature>
<evidence type="ECO:0000256" key="8">
    <source>
        <dbReference type="SAM" id="Phobius"/>
    </source>
</evidence>
<keyword evidence="5" id="KW-0350">Heme biosynthesis</keyword>
<dbReference type="GO" id="GO:0008495">
    <property type="term" value="F:protoheme IX farnesyltransferase activity"/>
    <property type="evidence" value="ECO:0007669"/>
    <property type="project" value="InterPro"/>
</dbReference>
<reference evidence="9 10" key="1">
    <citation type="journal article" date="2023" name="Nat. Commun.">
        <title>Origin of minicircular mitochondrial genomes in red algae.</title>
        <authorList>
            <person name="Lee Y."/>
            <person name="Cho C.H."/>
            <person name="Lee Y.M."/>
            <person name="Park S.I."/>
            <person name="Yang J.H."/>
            <person name="West J.A."/>
            <person name="Bhattacharya D."/>
            <person name="Yoon H.S."/>
        </authorList>
    </citation>
    <scope>NUCLEOTIDE SEQUENCE [LARGE SCALE GENOMIC DNA]</scope>
    <source>
        <strain evidence="9 10">CCMP1338</strain>
        <tissue evidence="9">Whole cell</tissue>
    </source>
</reference>
<keyword evidence="10" id="KW-1185">Reference proteome</keyword>
<evidence type="ECO:0000256" key="5">
    <source>
        <dbReference type="ARBA" id="ARBA00023133"/>
    </source>
</evidence>
<feature type="transmembrane region" description="Helical" evidence="8">
    <location>
        <begin position="170"/>
        <end position="189"/>
    </location>
</feature>
<evidence type="ECO:0000313" key="10">
    <source>
        <dbReference type="Proteomes" id="UP001157974"/>
    </source>
</evidence>
<comment type="caution">
    <text evidence="9">The sequence shown here is derived from an EMBL/GenBank/DDBJ whole genome shotgun (WGS) entry which is preliminary data.</text>
</comment>
<dbReference type="FunFam" id="1.10.357.140:FF:000006">
    <property type="entry name" value="Protoheme IX farnesyltransferase, mitochondrial"/>
    <property type="match status" value="1"/>
</dbReference>
<evidence type="ECO:0000256" key="2">
    <source>
        <dbReference type="ARBA" id="ARBA00022679"/>
    </source>
</evidence>
<dbReference type="Gene3D" id="1.10.357.140">
    <property type="entry name" value="UbiA prenyltransferase"/>
    <property type="match status" value="1"/>
</dbReference>
<protein>
    <recommendedName>
        <fullName evidence="7">Heme O synthase</fullName>
    </recommendedName>
</protein>
<dbReference type="InterPro" id="IPR000537">
    <property type="entry name" value="UbiA_prenyltransferase"/>
</dbReference>
<dbReference type="CDD" id="cd13957">
    <property type="entry name" value="PT_UbiA_Cox10"/>
    <property type="match status" value="1"/>
</dbReference>
<evidence type="ECO:0000313" key="9">
    <source>
        <dbReference type="EMBL" id="KAJ8904511.1"/>
    </source>
</evidence>
<dbReference type="Pfam" id="PF01040">
    <property type="entry name" value="UbiA"/>
    <property type="match status" value="1"/>
</dbReference>
<keyword evidence="2" id="KW-0808">Transferase</keyword>
<dbReference type="InterPro" id="IPR044878">
    <property type="entry name" value="UbiA_sf"/>
</dbReference>
<evidence type="ECO:0000256" key="7">
    <source>
        <dbReference type="ARBA" id="ARBA00030253"/>
    </source>
</evidence>
<name>A0AAV8UVC8_9RHOD</name>
<dbReference type="EMBL" id="JAMWBK010000005">
    <property type="protein sequence ID" value="KAJ8904511.1"/>
    <property type="molecule type" value="Genomic_DNA"/>
</dbReference>
<dbReference type="NCBIfam" id="TIGR01473">
    <property type="entry name" value="cyoE_ctaB"/>
    <property type="match status" value="1"/>
</dbReference>
<dbReference type="AlphaFoldDB" id="A0AAV8UVC8"/>
<dbReference type="PANTHER" id="PTHR43448:SF2">
    <property type="entry name" value="PROTOHEME IX FARNESYLTRANSFERASE, MITOCHONDRIAL"/>
    <property type="match status" value="1"/>
</dbReference>
<dbReference type="GO" id="GO:0016020">
    <property type="term" value="C:membrane"/>
    <property type="evidence" value="ECO:0007669"/>
    <property type="project" value="UniProtKB-SubCell"/>
</dbReference>
<evidence type="ECO:0000256" key="6">
    <source>
        <dbReference type="ARBA" id="ARBA00023136"/>
    </source>
</evidence>
<keyword evidence="6 8" id="KW-0472">Membrane</keyword>
<evidence type="ECO:0000256" key="3">
    <source>
        <dbReference type="ARBA" id="ARBA00022692"/>
    </source>
</evidence>
<feature type="transmembrane region" description="Helical" evidence="8">
    <location>
        <begin position="118"/>
        <end position="138"/>
    </location>
</feature>
<dbReference type="GO" id="GO:0006784">
    <property type="term" value="P:heme A biosynthetic process"/>
    <property type="evidence" value="ECO:0007669"/>
    <property type="project" value="TreeGrafter"/>
</dbReference>
<evidence type="ECO:0000256" key="4">
    <source>
        <dbReference type="ARBA" id="ARBA00022989"/>
    </source>
</evidence>
<keyword evidence="3 8" id="KW-0812">Transmembrane</keyword>
<proteinExistence type="inferred from homology"/>
<dbReference type="GO" id="GO:0005739">
    <property type="term" value="C:mitochondrion"/>
    <property type="evidence" value="ECO:0007669"/>
    <property type="project" value="TreeGrafter"/>
</dbReference>
<keyword evidence="4 8" id="KW-1133">Transmembrane helix</keyword>
<gene>
    <name evidence="9" type="ORF">NDN08_001029</name>
</gene>
<feature type="transmembrane region" description="Helical" evidence="8">
    <location>
        <begin position="144"/>
        <end position="163"/>
    </location>
</feature>
<evidence type="ECO:0000256" key="1">
    <source>
        <dbReference type="ARBA" id="ARBA00004141"/>
    </source>
</evidence>
<dbReference type="HAMAP" id="MF_00154">
    <property type="entry name" value="CyoE_CtaB"/>
    <property type="match status" value="1"/>
</dbReference>